<feature type="region of interest" description="Disordered" evidence="9">
    <location>
        <begin position="435"/>
        <end position="481"/>
    </location>
</feature>
<evidence type="ECO:0000256" key="5">
    <source>
        <dbReference type="ARBA" id="ARBA00022946"/>
    </source>
</evidence>
<evidence type="ECO:0000313" key="14">
    <source>
        <dbReference type="Proteomes" id="UP000307768"/>
    </source>
</evidence>
<comment type="caution">
    <text evidence="13">The sequence shown here is derived from an EMBL/GenBank/DDBJ whole genome shotgun (WGS) entry which is preliminary data.</text>
</comment>
<evidence type="ECO:0000313" key="13">
    <source>
        <dbReference type="EMBL" id="KAA1424502.1"/>
    </source>
</evidence>
<evidence type="ECO:0000256" key="6">
    <source>
        <dbReference type="ARBA" id="ARBA00023002"/>
    </source>
</evidence>
<evidence type="ECO:0000256" key="1">
    <source>
        <dbReference type="ARBA" id="ARBA00005272"/>
    </source>
</evidence>
<keyword evidence="10" id="KW-0812">Transmembrane</keyword>
<dbReference type="SUPFAM" id="SSF51905">
    <property type="entry name" value="FAD/NAD(P)-binding domain"/>
    <property type="match status" value="1"/>
</dbReference>
<evidence type="ECO:0000256" key="2">
    <source>
        <dbReference type="ARBA" id="ARBA00012637"/>
    </source>
</evidence>
<evidence type="ECO:0000259" key="11">
    <source>
        <dbReference type="Pfam" id="PF07992"/>
    </source>
</evidence>
<feature type="domain" description="FAD/NAD(P)-binding" evidence="11">
    <location>
        <begin position="13"/>
        <end position="325"/>
    </location>
</feature>
<dbReference type="RefSeq" id="WP_149767372.1">
    <property type="nucleotide sequence ID" value="NZ_VDFQ02000001.1"/>
</dbReference>
<gene>
    <name evidence="13" type="ORF">FE697_000795</name>
</gene>
<feature type="transmembrane region" description="Helical" evidence="10">
    <location>
        <begin position="373"/>
        <end position="390"/>
    </location>
</feature>
<name>A0A5Q6S296_9ACTN</name>
<dbReference type="GO" id="GO:0050136">
    <property type="term" value="F:NADH dehydrogenase (quinone) (non-electrogenic) activity"/>
    <property type="evidence" value="ECO:0007669"/>
    <property type="project" value="UniProtKB-EC"/>
</dbReference>
<dbReference type="PRINTS" id="PR00411">
    <property type="entry name" value="PNDRDTASEI"/>
</dbReference>
<dbReference type="PANTHER" id="PTHR43706">
    <property type="entry name" value="NADH DEHYDROGENASE"/>
    <property type="match status" value="1"/>
</dbReference>
<keyword evidence="5" id="KW-0809">Transit peptide</keyword>
<evidence type="ECO:0000256" key="7">
    <source>
        <dbReference type="ARBA" id="ARBA00023027"/>
    </source>
</evidence>
<comment type="catalytic activity">
    <reaction evidence="8">
        <text>a quinone + NADH + H(+) = a quinol + NAD(+)</text>
        <dbReference type="Rhea" id="RHEA:46160"/>
        <dbReference type="ChEBI" id="CHEBI:15378"/>
        <dbReference type="ChEBI" id="CHEBI:24646"/>
        <dbReference type="ChEBI" id="CHEBI:57540"/>
        <dbReference type="ChEBI" id="CHEBI:57945"/>
        <dbReference type="ChEBI" id="CHEBI:132124"/>
        <dbReference type="EC" id="1.6.5.9"/>
    </reaction>
</comment>
<dbReference type="Proteomes" id="UP000307768">
    <property type="component" value="Unassembled WGS sequence"/>
</dbReference>
<proteinExistence type="inferred from homology"/>
<evidence type="ECO:0000256" key="10">
    <source>
        <dbReference type="SAM" id="Phobius"/>
    </source>
</evidence>
<keyword evidence="10" id="KW-1133">Transmembrane helix</keyword>
<dbReference type="InterPro" id="IPR045024">
    <property type="entry name" value="NDH-2"/>
</dbReference>
<dbReference type="Pfam" id="PF07992">
    <property type="entry name" value="Pyr_redox_2"/>
    <property type="match status" value="1"/>
</dbReference>
<keyword evidence="10" id="KW-0472">Membrane</keyword>
<comment type="similarity">
    <text evidence="1">Belongs to the NADH dehydrogenase family.</text>
</comment>
<dbReference type="Gene3D" id="3.50.50.100">
    <property type="match status" value="1"/>
</dbReference>
<dbReference type="OrthoDB" id="9781621at2"/>
<dbReference type="EC" id="1.6.5.9" evidence="2"/>
<dbReference type="InterPro" id="IPR054585">
    <property type="entry name" value="NDH2-like_C"/>
</dbReference>
<keyword evidence="3" id="KW-0285">Flavoprotein</keyword>
<evidence type="ECO:0000256" key="3">
    <source>
        <dbReference type="ARBA" id="ARBA00022630"/>
    </source>
</evidence>
<dbReference type="Pfam" id="PF22366">
    <property type="entry name" value="NDH2_C"/>
    <property type="match status" value="1"/>
</dbReference>
<evidence type="ECO:0000256" key="4">
    <source>
        <dbReference type="ARBA" id="ARBA00022827"/>
    </source>
</evidence>
<dbReference type="InterPro" id="IPR036188">
    <property type="entry name" value="FAD/NAD-bd_sf"/>
</dbReference>
<accession>A0A5Q6S296</accession>
<keyword evidence="7" id="KW-0520">NAD</keyword>
<dbReference type="AlphaFoldDB" id="A0A5Q6S296"/>
<evidence type="ECO:0000259" key="12">
    <source>
        <dbReference type="Pfam" id="PF22366"/>
    </source>
</evidence>
<feature type="domain" description="External alternative NADH-ubiquinone oxidoreductase-like C-terminal" evidence="12">
    <location>
        <begin position="349"/>
        <end position="408"/>
    </location>
</feature>
<dbReference type="EMBL" id="VDFQ02000001">
    <property type="protein sequence ID" value="KAA1424502.1"/>
    <property type="molecule type" value="Genomic_DNA"/>
</dbReference>
<keyword evidence="6" id="KW-0560">Oxidoreductase</keyword>
<reference evidence="13 14" key="1">
    <citation type="submission" date="2019-09" db="EMBL/GenBank/DDBJ databases">
        <title>Mumia zhuanghuii sp. nov. isolated from the intestinal contents of plateau pika (Ochotona curzoniae) in the Qinghai-Tibet plateau of China.</title>
        <authorList>
            <person name="Tian Z."/>
        </authorList>
    </citation>
    <scope>NUCLEOTIDE SEQUENCE [LARGE SCALE GENOMIC DNA]</scope>
    <source>
        <strain evidence="14">350</strain>
    </source>
</reference>
<dbReference type="InterPro" id="IPR023753">
    <property type="entry name" value="FAD/NAD-binding_dom"/>
</dbReference>
<dbReference type="PRINTS" id="PR00368">
    <property type="entry name" value="FADPNR"/>
</dbReference>
<evidence type="ECO:0000256" key="9">
    <source>
        <dbReference type="SAM" id="MobiDB-lite"/>
    </source>
</evidence>
<keyword evidence="4" id="KW-0274">FAD</keyword>
<evidence type="ECO:0000256" key="8">
    <source>
        <dbReference type="ARBA" id="ARBA00047599"/>
    </source>
</evidence>
<feature type="compositionally biased region" description="Low complexity" evidence="9">
    <location>
        <begin position="442"/>
        <end position="465"/>
    </location>
</feature>
<organism evidence="13 14">
    <name type="scientific">Mumia zhuanghuii</name>
    <dbReference type="NCBI Taxonomy" id="2585211"/>
    <lineage>
        <taxon>Bacteria</taxon>
        <taxon>Bacillati</taxon>
        <taxon>Actinomycetota</taxon>
        <taxon>Actinomycetes</taxon>
        <taxon>Propionibacteriales</taxon>
        <taxon>Nocardioidaceae</taxon>
        <taxon>Mumia</taxon>
    </lineage>
</organism>
<protein>
    <recommendedName>
        <fullName evidence="2">NADH:ubiquinone reductase (non-electrogenic)</fullName>
        <ecNumber evidence="2">1.6.5.9</ecNumber>
    </recommendedName>
</protein>
<feature type="compositionally biased region" description="Acidic residues" evidence="9">
    <location>
        <begin position="466"/>
        <end position="475"/>
    </location>
</feature>
<dbReference type="PANTHER" id="PTHR43706:SF47">
    <property type="entry name" value="EXTERNAL NADH-UBIQUINONE OXIDOREDUCTASE 1, MITOCHONDRIAL-RELATED"/>
    <property type="match status" value="1"/>
</dbReference>
<sequence>MKDSQVMPRTRPHVVVVGGGFGGVSAVRTLKRADVDVTLVDRHTYNTFQPLLYQVATSTLNPGDITWFLRSIRAKQDNVRFLKGTVTSMEHSTRTINLDGGLTLSYDYLIIATGATANFFGIPGAEEFSLPLYRRSQALAVRDRLFAILEDAAINGQDREFRAVVVGAGPTGVETAGALAEMRNIDMPITYPEIDNNLVHITLVEMAPHVLGPFAPKLRDYARKSLEKRGVDLRMDTSVKEVRPDGVVVNDGEFIPADMVIWGSGITTHPVIANWGVPLGRGRRIMVDDHLRVQGLENVYAVGDVAVEDGDRALPQLAQPALQGGKFAAEDIKKRLAGKAHKPFKYFDKGTMATIGRSSAVAESKFTGKLTGFPAWVVWIIVHLFYLLGYRNRLATMINLGARYIFWRRGHNAIVGETPPVIARVAPPRAVLSAPSSDLVPAEDAASEPAASEPAAAEPAAAEPADALDDDAESETDARAS</sequence>